<comment type="catalytic activity">
    <reaction evidence="8 10">
        <text>dCMP + ATP = dCDP + ADP</text>
        <dbReference type="Rhea" id="RHEA:25094"/>
        <dbReference type="ChEBI" id="CHEBI:30616"/>
        <dbReference type="ChEBI" id="CHEBI:57566"/>
        <dbReference type="ChEBI" id="CHEBI:58593"/>
        <dbReference type="ChEBI" id="CHEBI:456216"/>
        <dbReference type="EC" id="2.7.4.25"/>
    </reaction>
</comment>
<keyword evidence="5 10" id="KW-0547">Nucleotide-binding</keyword>
<dbReference type="GO" id="GO:0005524">
    <property type="term" value="F:ATP binding"/>
    <property type="evidence" value="ECO:0007669"/>
    <property type="project" value="UniProtKB-UniRule"/>
</dbReference>
<dbReference type="AlphaFoldDB" id="A0A124FMJ4"/>
<dbReference type="InterPro" id="IPR011892">
    <property type="entry name" value="Cyt_kin_arch"/>
</dbReference>
<organism evidence="11 14">
    <name type="scientific">Methanothrix harundinacea</name>
    <dbReference type="NCBI Taxonomy" id="301375"/>
    <lineage>
        <taxon>Archaea</taxon>
        <taxon>Methanobacteriati</taxon>
        <taxon>Methanobacteriota</taxon>
        <taxon>Stenosarchaea group</taxon>
        <taxon>Methanomicrobia</taxon>
        <taxon>Methanotrichales</taxon>
        <taxon>Methanotrichaceae</taxon>
        <taxon>Methanothrix</taxon>
    </lineage>
</organism>
<dbReference type="GO" id="GO:0036431">
    <property type="term" value="F:dCMP kinase activity"/>
    <property type="evidence" value="ECO:0007669"/>
    <property type="project" value="InterPro"/>
</dbReference>
<dbReference type="EMBL" id="LGFT01000011">
    <property type="protein sequence ID" value="KUK44951.1"/>
    <property type="molecule type" value="Genomic_DNA"/>
</dbReference>
<feature type="binding site" evidence="10">
    <location>
        <begin position="7"/>
        <end position="15"/>
    </location>
    <ligand>
        <name>ATP</name>
        <dbReference type="ChEBI" id="CHEBI:30616"/>
    </ligand>
</feature>
<sequence>MIITVSGSPGTGTSTLSRILSKELGLRWVNSGELFRKIASDRGISLKELGRIAEESPEVDYLIDDAQRAMAKEAGGVFEGRISGHVLDADLKILLKAERRVRAERIAAREEKLVEDALWESRIREECEARRYEKYYNIDVDDFSVYDLVIDTGTWNEKGVVAIALAAVRSLEDGGKSPL</sequence>
<comment type="similarity">
    <text evidence="2 10">Belongs to the cytidylate kinase family. Type 2 subfamily.</text>
</comment>
<dbReference type="InterPro" id="IPR011994">
    <property type="entry name" value="Cytidylate_kinase_dom"/>
</dbReference>
<dbReference type="Proteomes" id="UP000053961">
    <property type="component" value="Unassembled WGS sequence"/>
</dbReference>
<name>A0A124FMJ4_9EURY</name>
<evidence type="ECO:0000256" key="1">
    <source>
        <dbReference type="ARBA" id="ARBA00004496"/>
    </source>
</evidence>
<evidence type="ECO:0000256" key="6">
    <source>
        <dbReference type="ARBA" id="ARBA00022777"/>
    </source>
</evidence>
<dbReference type="NCBIfam" id="TIGR02173">
    <property type="entry name" value="cyt_kin_arch"/>
    <property type="match status" value="1"/>
</dbReference>
<evidence type="ECO:0000256" key="3">
    <source>
        <dbReference type="ARBA" id="ARBA00022490"/>
    </source>
</evidence>
<evidence type="ECO:0000256" key="2">
    <source>
        <dbReference type="ARBA" id="ARBA00011005"/>
    </source>
</evidence>
<comment type="catalytic activity">
    <reaction evidence="9 10">
        <text>CMP + ATP = CDP + ADP</text>
        <dbReference type="Rhea" id="RHEA:11600"/>
        <dbReference type="ChEBI" id="CHEBI:30616"/>
        <dbReference type="ChEBI" id="CHEBI:58069"/>
        <dbReference type="ChEBI" id="CHEBI:60377"/>
        <dbReference type="ChEBI" id="CHEBI:456216"/>
        <dbReference type="EC" id="2.7.4.25"/>
    </reaction>
</comment>
<dbReference type="Gene3D" id="3.40.50.300">
    <property type="entry name" value="P-loop containing nucleotide triphosphate hydrolases"/>
    <property type="match status" value="1"/>
</dbReference>
<dbReference type="InterPro" id="IPR027417">
    <property type="entry name" value="P-loop_NTPase"/>
</dbReference>
<comment type="subcellular location">
    <subcellularLocation>
        <location evidence="1 10">Cytoplasm</location>
    </subcellularLocation>
</comment>
<evidence type="ECO:0000313" key="14">
    <source>
        <dbReference type="Proteomes" id="UP000057043"/>
    </source>
</evidence>
<comment type="caution">
    <text evidence="11">The sequence shown here is derived from an EMBL/GenBank/DDBJ whole genome shotgun (WGS) entry which is preliminary data.</text>
</comment>
<keyword evidence="3 10" id="KW-0963">Cytoplasm</keyword>
<accession>A0A124FMJ4</accession>
<dbReference type="Proteomes" id="UP000057043">
    <property type="component" value="Unassembled WGS sequence"/>
</dbReference>
<keyword evidence="4 10" id="KW-0808">Transferase</keyword>
<gene>
    <name evidence="10" type="primary">cmk</name>
    <name evidence="11" type="ORF">XD72_0657</name>
    <name evidence="12" type="ORF">XE07_1879</name>
</gene>
<protein>
    <recommendedName>
        <fullName evidence="10">Cytidylate kinase</fullName>
        <shortName evidence="10">CK</shortName>
        <ecNumber evidence="10">2.7.4.25</ecNumber>
    </recommendedName>
    <alternativeName>
        <fullName evidence="10">Cytidine monophosphate kinase</fullName>
        <shortName evidence="10">CMP kinase</shortName>
    </alternativeName>
</protein>
<evidence type="ECO:0000313" key="12">
    <source>
        <dbReference type="EMBL" id="KUK95141.1"/>
    </source>
</evidence>
<dbReference type="Pfam" id="PF13189">
    <property type="entry name" value="Cytidylate_kin2"/>
    <property type="match status" value="1"/>
</dbReference>
<evidence type="ECO:0000256" key="8">
    <source>
        <dbReference type="ARBA" id="ARBA00047615"/>
    </source>
</evidence>
<reference evidence="12" key="1">
    <citation type="journal article" date="2015" name="MBio">
        <title>Genome-resolved metagenomic analysis reveals roles for candidate phyla and other microbial community members in biogeochemical transformations in oil reservoirs.</title>
        <authorList>
            <person name="Hu P."/>
            <person name="Tom L."/>
            <person name="Singh A."/>
            <person name="Thomas B.C."/>
            <person name="Baker B.J."/>
            <person name="Piceno Y.M."/>
            <person name="Andersen G.L."/>
            <person name="Banfield J.F."/>
        </authorList>
    </citation>
    <scope>NUCLEOTIDE SEQUENCE [LARGE SCALE GENOMIC DNA]</scope>
    <source>
        <strain evidence="12">56_747</strain>
    </source>
</reference>
<evidence type="ECO:0000313" key="11">
    <source>
        <dbReference type="EMBL" id="KUK44951.1"/>
    </source>
</evidence>
<evidence type="ECO:0000256" key="10">
    <source>
        <dbReference type="HAMAP-Rule" id="MF_00239"/>
    </source>
</evidence>
<evidence type="ECO:0000313" key="13">
    <source>
        <dbReference type="Proteomes" id="UP000053961"/>
    </source>
</evidence>
<dbReference type="GO" id="GO:0006220">
    <property type="term" value="P:pyrimidine nucleotide metabolic process"/>
    <property type="evidence" value="ECO:0007669"/>
    <property type="project" value="UniProtKB-UniRule"/>
</dbReference>
<dbReference type="CDD" id="cd02020">
    <property type="entry name" value="CMPK"/>
    <property type="match status" value="1"/>
</dbReference>
<dbReference type="EMBL" id="LGHB01000037">
    <property type="protein sequence ID" value="KUK95141.1"/>
    <property type="molecule type" value="Genomic_DNA"/>
</dbReference>
<keyword evidence="7 10" id="KW-0067">ATP-binding</keyword>
<evidence type="ECO:0000256" key="5">
    <source>
        <dbReference type="ARBA" id="ARBA00022741"/>
    </source>
</evidence>
<evidence type="ECO:0000256" key="7">
    <source>
        <dbReference type="ARBA" id="ARBA00022840"/>
    </source>
</evidence>
<reference evidence="13 14" key="2">
    <citation type="journal article" date="2015" name="MBio">
        <title>Genome-Resolved Metagenomic Analysis Reveals Roles for Candidate Phyla and Other Microbial Community Members in Biogeochemical Transformations in Oil Reservoirs.</title>
        <authorList>
            <person name="Hu P."/>
            <person name="Tom L."/>
            <person name="Singh A."/>
            <person name="Thomas B.C."/>
            <person name="Baker B.J."/>
            <person name="Piceno Y.M."/>
            <person name="Andersen G.L."/>
            <person name="Banfield J.F."/>
        </authorList>
    </citation>
    <scope>NUCLEOTIDE SEQUENCE [LARGE SCALE GENOMIC DNA]</scope>
    <source>
        <strain evidence="11">57_489</strain>
    </source>
</reference>
<dbReference type="GO" id="GO:0005737">
    <property type="term" value="C:cytoplasm"/>
    <property type="evidence" value="ECO:0007669"/>
    <property type="project" value="UniProtKB-SubCell"/>
</dbReference>
<evidence type="ECO:0000256" key="4">
    <source>
        <dbReference type="ARBA" id="ARBA00022679"/>
    </source>
</evidence>
<dbReference type="SUPFAM" id="SSF52540">
    <property type="entry name" value="P-loop containing nucleoside triphosphate hydrolases"/>
    <property type="match status" value="1"/>
</dbReference>
<proteinExistence type="inferred from homology"/>
<keyword evidence="6 10" id="KW-0418">Kinase</keyword>
<dbReference type="HAMAP" id="MF_00239">
    <property type="entry name" value="Cytidyl_kinase_type2"/>
    <property type="match status" value="1"/>
</dbReference>
<dbReference type="EC" id="2.7.4.25" evidence="10"/>
<evidence type="ECO:0000256" key="9">
    <source>
        <dbReference type="ARBA" id="ARBA00048478"/>
    </source>
</evidence>
<dbReference type="PATRIC" id="fig|301375.6.peg.1322"/>